<dbReference type="AlphaFoldDB" id="A0A7S0QII8"/>
<dbReference type="Pfam" id="PF04359">
    <property type="entry name" value="DUF493"/>
    <property type="match status" value="1"/>
</dbReference>
<dbReference type="EMBL" id="HBEZ01023820">
    <property type="protein sequence ID" value="CAD8635472.1"/>
    <property type="molecule type" value="Transcribed_RNA"/>
</dbReference>
<accession>A0A7S0QII8</accession>
<dbReference type="Gene3D" id="3.30.70.260">
    <property type="match status" value="1"/>
</dbReference>
<proteinExistence type="predicted"/>
<organism evidence="1">
    <name type="scientific">Cryptomonas curvata</name>
    <dbReference type="NCBI Taxonomy" id="233186"/>
    <lineage>
        <taxon>Eukaryota</taxon>
        <taxon>Cryptophyceae</taxon>
        <taxon>Cryptomonadales</taxon>
        <taxon>Cryptomonadaceae</taxon>
        <taxon>Cryptomonas</taxon>
    </lineage>
</organism>
<sequence>MFCSAYIAAESSLSFDGRKRCPFLANGPAFISSLPLVQTARTKDLEGGCMLSRRCSVFPLHVKSTSCRSKFSLLCTSENSGSDENKDQPTGLEGLSAAEIEALPDLGSFMREGVETIEEIMAQDIRFGYKMRALQGEFSPPNGTSDSERSTALAETLMGFPGICAFRIVAKQPPGPAQPPVAPDLLACVAGVKGVAVLDHVVTERLGGKFVSLDITATVSDAAARQAVFDALAADPRVTMKF</sequence>
<dbReference type="InterPro" id="IPR027471">
    <property type="entry name" value="YbeD-like_sf"/>
</dbReference>
<evidence type="ECO:0008006" key="2">
    <source>
        <dbReference type="Google" id="ProtNLM"/>
    </source>
</evidence>
<dbReference type="SUPFAM" id="SSF117991">
    <property type="entry name" value="YbeD/HP0495-like"/>
    <property type="match status" value="1"/>
</dbReference>
<dbReference type="InterPro" id="IPR007454">
    <property type="entry name" value="UPF0250_YbeD-like"/>
</dbReference>
<name>A0A7S0QII8_9CRYP</name>
<protein>
    <recommendedName>
        <fullName evidence="2">ACT domain-containing protein</fullName>
    </recommendedName>
</protein>
<reference evidence="1" key="1">
    <citation type="submission" date="2021-01" db="EMBL/GenBank/DDBJ databases">
        <authorList>
            <person name="Corre E."/>
            <person name="Pelletier E."/>
            <person name="Niang G."/>
            <person name="Scheremetjew M."/>
            <person name="Finn R."/>
            <person name="Kale V."/>
            <person name="Holt S."/>
            <person name="Cochrane G."/>
            <person name="Meng A."/>
            <person name="Brown T."/>
            <person name="Cohen L."/>
        </authorList>
    </citation>
    <scope>NUCLEOTIDE SEQUENCE</scope>
    <source>
        <strain evidence="1">CCAP979/52</strain>
    </source>
</reference>
<evidence type="ECO:0000313" key="1">
    <source>
        <dbReference type="EMBL" id="CAD8635472.1"/>
    </source>
</evidence>
<gene>
    <name evidence="1" type="ORF">CCUR1050_LOCUS13153</name>
</gene>